<accession>A0A1M5CW67</accession>
<sequence>MPELKNERAIAEQFLKEMLKADDTGNYELFVKHYEEKDLVDFSPERFEHDIKQMQARNGKNMSYEYFGALKGYHDGKRCACYRFVWKGIYEKREALITIGIHHKDDTWYINESTVR</sequence>
<dbReference type="RefSeq" id="WP_072839811.1">
    <property type="nucleotide sequence ID" value="NZ_FQVF01000009.1"/>
</dbReference>
<dbReference type="AlphaFoldDB" id="A0A1M5CW67"/>
<dbReference type="Proteomes" id="UP000184517">
    <property type="component" value="Unassembled WGS sequence"/>
</dbReference>
<dbReference type="STRING" id="1122206.SAMN02745753_02271"/>
<dbReference type="OrthoDB" id="6105269at2"/>
<organism evidence="1 2">
    <name type="scientific">Marinomonas polaris DSM 16579</name>
    <dbReference type="NCBI Taxonomy" id="1122206"/>
    <lineage>
        <taxon>Bacteria</taxon>
        <taxon>Pseudomonadati</taxon>
        <taxon>Pseudomonadota</taxon>
        <taxon>Gammaproteobacteria</taxon>
        <taxon>Oceanospirillales</taxon>
        <taxon>Oceanospirillaceae</taxon>
        <taxon>Marinomonas</taxon>
    </lineage>
</organism>
<evidence type="ECO:0000313" key="2">
    <source>
        <dbReference type="Proteomes" id="UP000184517"/>
    </source>
</evidence>
<proteinExistence type="predicted"/>
<evidence type="ECO:0000313" key="1">
    <source>
        <dbReference type="EMBL" id="SHF58968.1"/>
    </source>
</evidence>
<gene>
    <name evidence="1" type="ORF">SAMN02745753_02271</name>
</gene>
<keyword evidence="2" id="KW-1185">Reference proteome</keyword>
<reference evidence="2" key="1">
    <citation type="submission" date="2016-11" db="EMBL/GenBank/DDBJ databases">
        <authorList>
            <person name="Varghese N."/>
            <person name="Submissions S."/>
        </authorList>
    </citation>
    <scope>NUCLEOTIDE SEQUENCE [LARGE SCALE GENOMIC DNA]</scope>
    <source>
        <strain evidence="2">DSM 16579</strain>
    </source>
</reference>
<protein>
    <recommendedName>
        <fullName evidence="3">SnoaL-like domain-containing protein</fullName>
    </recommendedName>
</protein>
<name>A0A1M5CW67_9GAMM</name>
<dbReference type="EMBL" id="FQVF01000009">
    <property type="protein sequence ID" value="SHF58968.1"/>
    <property type="molecule type" value="Genomic_DNA"/>
</dbReference>
<evidence type="ECO:0008006" key="3">
    <source>
        <dbReference type="Google" id="ProtNLM"/>
    </source>
</evidence>